<proteinExistence type="predicted"/>
<reference evidence="3" key="1">
    <citation type="submission" date="2010-05" db="EMBL/GenBank/DDBJ databases">
        <title>The draft genome of Desulfonatronospira thiodismutans ASO3-1.</title>
        <authorList>
            <consortium name="US DOE Joint Genome Institute (JGI-PGF)"/>
            <person name="Lucas S."/>
            <person name="Copeland A."/>
            <person name="Lapidus A."/>
            <person name="Cheng J.-F."/>
            <person name="Bruce D."/>
            <person name="Goodwin L."/>
            <person name="Pitluck S."/>
            <person name="Chertkov O."/>
            <person name="Brettin T."/>
            <person name="Detter J.C."/>
            <person name="Han C."/>
            <person name="Land M.L."/>
            <person name="Hauser L."/>
            <person name="Kyrpides N."/>
            <person name="Mikhailova N."/>
            <person name="Muyzer G."/>
            <person name="Woyke T."/>
        </authorList>
    </citation>
    <scope>NUCLEOTIDE SEQUENCE [LARGE SCALE GENOMIC DNA]</scope>
    <source>
        <strain evidence="3">ASO3-1</strain>
    </source>
</reference>
<dbReference type="Gene3D" id="3.10.129.10">
    <property type="entry name" value="Hotdog Thioesterase"/>
    <property type="match status" value="1"/>
</dbReference>
<dbReference type="CDD" id="cd03443">
    <property type="entry name" value="PaaI_thioesterase"/>
    <property type="match status" value="1"/>
</dbReference>
<comment type="caution">
    <text evidence="3">The sequence shown here is derived from an EMBL/GenBank/DDBJ whole genome shotgun (WGS) entry which is preliminary data.</text>
</comment>
<dbReference type="GO" id="GO:0016289">
    <property type="term" value="F:acyl-CoA hydrolase activity"/>
    <property type="evidence" value="ECO:0007669"/>
    <property type="project" value="UniProtKB-ARBA"/>
</dbReference>
<accession>D6SNJ2</accession>
<dbReference type="InterPro" id="IPR052723">
    <property type="entry name" value="Acyl-CoA_thioesterase_PaaI"/>
</dbReference>
<dbReference type="PANTHER" id="PTHR42856">
    <property type="entry name" value="ACYL-COENZYME A THIOESTERASE PAAI"/>
    <property type="match status" value="1"/>
</dbReference>
<evidence type="ECO:0000313" key="4">
    <source>
        <dbReference type="Proteomes" id="UP000005496"/>
    </source>
</evidence>
<dbReference type="PANTHER" id="PTHR42856:SF1">
    <property type="entry name" value="ACYL-COENZYME A THIOESTERASE PAAI"/>
    <property type="match status" value="1"/>
</dbReference>
<keyword evidence="4" id="KW-1185">Reference proteome</keyword>
<dbReference type="InterPro" id="IPR003736">
    <property type="entry name" value="PAAI_dom"/>
</dbReference>
<dbReference type="eggNOG" id="COG2050">
    <property type="taxonomic scope" value="Bacteria"/>
</dbReference>
<keyword evidence="1" id="KW-0378">Hydrolase</keyword>
<evidence type="ECO:0000313" key="3">
    <source>
        <dbReference type="EMBL" id="EFI34318.1"/>
    </source>
</evidence>
<dbReference type="RefSeq" id="WP_008869646.1">
    <property type="nucleotide sequence ID" value="NZ_ACJN02000002.1"/>
</dbReference>
<dbReference type="SUPFAM" id="SSF54637">
    <property type="entry name" value="Thioesterase/thiol ester dehydrase-isomerase"/>
    <property type="match status" value="1"/>
</dbReference>
<dbReference type="EMBL" id="ACJN02000002">
    <property type="protein sequence ID" value="EFI34318.1"/>
    <property type="molecule type" value="Genomic_DNA"/>
</dbReference>
<organism evidence="3 4">
    <name type="scientific">Desulfonatronospira thiodismutans ASO3-1</name>
    <dbReference type="NCBI Taxonomy" id="555779"/>
    <lineage>
        <taxon>Bacteria</taxon>
        <taxon>Pseudomonadati</taxon>
        <taxon>Thermodesulfobacteriota</taxon>
        <taxon>Desulfovibrionia</taxon>
        <taxon>Desulfovibrionales</taxon>
        <taxon>Desulfonatronovibrionaceae</taxon>
        <taxon>Desulfonatronospira</taxon>
    </lineage>
</organism>
<dbReference type="InterPro" id="IPR029069">
    <property type="entry name" value="HotDog_dom_sf"/>
</dbReference>
<sequence length="136" mass="14500">MSAIKDFINEHDRFARMSGIELVEVNQGSALARMTIQEMHLNGLDMVHGGALFTLADLAFAAASNSRGQAAVGINASISYIRPAKAGTVLSAQASEIFSHRTLSGYSVEVKNDQDKLVATFQGTAFKKDFPLVPGA</sequence>
<dbReference type="Proteomes" id="UP000005496">
    <property type="component" value="Unassembled WGS sequence"/>
</dbReference>
<dbReference type="Pfam" id="PF03061">
    <property type="entry name" value="4HBT"/>
    <property type="match status" value="1"/>
</dbReference>
<dbReference type="InterPro" id="IPR006683">
    <property type="entry name" value="Thioestr_dom"/>
</dbReference>
<evidence type="ECO:0000259" key="2">
    <source>
        <dbReference type="Pfam" id="PF03061"/>
    </source>
</evidence>
<dbReference type="NCBIfam" id="TIGR00369">
    <property type="entry name" value="unchar_dom_1"/>
    <property type="match status" value="1"/>
</dbReference>
<evidence type="ECO:0000256" key="1">
    <source>
        <dbReference type="ARBA" id="ARBA00022801"/>
    </source>
</evidence>
<protein>
    <submittedName>
        <fullName evidence="3">Thioesterase superfamily protein</fullName>
    </submittedName>
</protein>
<dbReference type="OrthoDB" id="32575at2"/>
<name>D6SNJ2_9BACT</name>
<dbReference type="AlphaFoldDB" id="D6SNJ2"/>
<gene>
    <name evidence="3" type="ORF">Dthio_PD1669</name>
</gene>
<feature type="domain" description="Thioesterase" evidence="2">
    <location>
        <begin position="46"/>
        <end position="119"/>
    </location>
</feature>